<evidence type="ECO:0000259" key="1">
    <source>
        <dbReference type="PROSITE" id="PS50943"/>
    </source>
</evidence>
<comment type="caution">
    <text evidence="2">The sequence shown here is derived from an EMBL/GenBank/DDBJ whole genome shotgun (WGS) entry which is preliminary data.</text>
</comment>
<organism evidence="2 3">
    <name type="scientific">Rhodopseudomonas palustris</name>
    <dbReference type="NCBI Taxonomy" id="1076"/>
    <lineage>
        <taxon>Bacteria</taxon>
        <taxon>Pseudomonadati</taxon>
        <taxon>Pseudomonadota</taxon>
        <taxon>Alphaproteobacteria</taxon>
        <taxon>Hyphomicrobiales</taxon>
        <taxon>Nitrobacteraceae</taxon>
        <taxon>Rhodopseudomonas</taxon>
    </lineage>
</organism>
<dbReference type="Gene3D" id="1.10.260.40">
    <property type="entry name" value="lambda repressor-like DNA-binding domains"/>
    <property type="match status" value="1"/>
</dbReference>
<gene>
    <name evidence="2" type="ORF">D4Q52_05975</name>
</gene>
<name>A0A418VKQ2_RHOPL</name>
<proteinExistence type="predicted"/>
<feature type="domain" description="HTH cro/C1-type" evidence="1">
    <location>
        <begin position="42"/>
        <end position="88"/>
    </location>
</feature>
<dbReference type="InterPro" id="IPR039554">
    <property type="entry name" value="HigA2-like_HTH"/>
</dbReference>
<dbReference type="GO" id="GO:0003677">
    <property type="term" value="F:DNA binding"/>
    <property type="evidence" value="ECO:0007669"/>
    <property type="project" value="InterPro"/>
</dbReference>
<dbReference type="SUPFAM" id="SSF47413">
    <property type="entry name" value="lambda repressor-like DNA-binding domains"/>
    <property type="match status" value="1"/>
</dbReference>
<dbReference type="OrthoDB" id="9788479at2"/>
<evidence type="ECO:0000313" key="3">
    <source>
        <dbReference type="Proteomes" id="UP000285523"/>
    </source>
</evidence>
<dbReference type="InterPro" id="IPR001387">
    <property type="entry name" value="Cro/C1-type_HTH"/>
</dbReference>
<sequence length="177" mass="19873">MTDQNFDNVWDALENSPIEAAHMKARAELMIAIRDVVEGWRLTQGQAAKRLGVTQPRLNDLLRGRIDKFSVDALMILATGAGLSVEWKIDKPLGRGVSRAGVEVRSVGNADEDGADSETSSTKAARLTREEFAKISEVEGLRLSDEMKEVFADFDRRDLTAEERRQAIIERFKRDLR</sequence>
<dbReference type="AlphaFoldDB" id="A0A418VKQ2"/>
<reference evidence="2 3" key="1">
    <citation type="submission" date="2018-09" db="EMBL/GenBank/DDBJ databases">
        <title>Draft genome sequence of Rhodopseudomonas palustris 2.1.18.</title>
        <authorList>
            <person name="Robertson S.L."/>
            <person name="Meyer T.E."/>
            <person name="Kyndt J.A."/>
        </authorList>
    </citation>
    <scope>NUCLEOTIDE SEQUENCE [LARGE SCALE GENOMIC DNA]</scope>
    <source>
        <strain evidence="2 3">2.1.18</strain>
    </source>
</reference>
<dbReference type="Pfam" id="PF13744">
    <property type="entry name" value="HTH_37"/>
    <property type="match status" value="1"/>
</dbReference>
<dbReference type="PROSITE" id="PS50943">
    <property type="entry name" value="HTH_CROC1"/>
    <property type="match status" value="1"/>
</dbReference>
<dbReference type="CDD" id="cd00093">
    <property type="entry name" value="HTH_XRE"/>
    <property type="match status" value="1"/>
</dbReference>
<dbReference type="EMBL" id="QYYD01000004">
    <property type="protein sequence ID" value="RJF76726.1"/>
    <property type="molecule type" value="Genomic_DNA"/>
</dbReference>
<accession>A0A418VKQ2</accession>
<dbReference type="Proteomes" id="UP000285523">
    <property type="component" value="Unassembled WGS sequence"/>
</dbReference>
<dbReference type="InterPro" id="IPR010982">
    <property type="entry name" value="Lambda_DNA-bd_dom_sf"/>
</dbReference>
<protein>
    <submittedName>
        <fullName evidence="2">XRE family transcriptional regulator</fullName>
    </submittedName>
</protein>
<evidence type="ECO:0000313" key="2">
    <source>
        <dbReference type="EMBL" id="RJF76726.1"/>
    </source>
</evidence>